<proteinExistence type="predicted"/>
<organism evidence="2 3">
    <name type="scientific">Lacrimispora amygdalina</name>
    <dbReference type="NCBI Taxonomy" id="253257"/>
    <lineage>
        <taxon>Bacteria</taxon>
        <taxon>Bacillati</taxon>
        <taxon>Bacillota</taxon>
        <taxon>Clostridia</taxon>
        <taxon>Lachnospirales</taxon>
        <taxon>Lachnospiraceae</taxon>
        <taxon>Lacrimispora</taxon>
    </lineage>
</organism>
<dbReference type="AlphaFoldDB" id="A0A3E2N5L5"/>
<evidence type="ECO:0000313" key="2">
    <source>
        <dbReference type="EMBL" id="RFZ76181.1"/>
    </source>
</evidence>
<dbReference type="EMBL" id="QOHO01000102">
    <property type="protein sequence ID" value="RFZ76181.1"/>
    <property type="molecule type" value="Genomic_DNA"/>
</dbReference>
<name>A0A3E2N5L5_9FIRM</name>
<evidence type="ECO:0000313" key="3">
    <source>
        <dbReference type="Proteomes" id="UP000260680"/>
    </source>
</evidence>
<keyword evidence="2" id="KW-0645">Protease</keyword>
<dbReference type="InterPro" id="IPR014061">
    <property type="entry name" value="BrxL-like"/>
</dbReference>
<reference evidence="2 3" key="1">
    <citation type="submission" date="2018-07" db="EMBL/GenBank/DDBJ databases">
        <title>New species, Clostridium PI-S10-A1B.</title>
        <authorList>
            <person name="Krishna G."/>
            <person name="Summeta K."/>
            <person name="Shikha S."/>
            <person name="Prabhu P.B."/>
            <person name="Suresh K."/>
        </authorList>
    </citation>
    <scope>NUCLEOTIDE SEQUENCE [LARGE SCALE GENOMIC DNA]</scope>
    <source>
        <strain evidence="2 3">PI-S10-A1B</strain>
    </source>
</reference>
<dbReference type="GO" id="GO:0008233">
    <property type="term" value="F:peptidase activity"/>
    <property type="evidence" value="ECO:0007669"/>
    <property type="project" value="UniProtKB-KW"/>
</dbReference>
<dbReference type="InterPro" id="IPR046838">
    <property type="entry name" value="BrxL_N"/>
</dbReference>
<dbReference type="NCBIfam" id="TIGR02688">
    <property type="entry name" value="BREX system Lon protease-like protein BrxL"/>
    <property type="match status" value="1"/>
</dbReference>
<dbReference type="RefSeq" id="WP_117419672.1">
    <property type="nucleotide sequence ID" value="NZ_QOHO01000102.1"/>
</dbReference>
<sequence>MESFEQKAYDSFGEVVINKNLINSAGFSARAIPTYVGEWILYNFLEDGELTEDSRDKVASFVNKYLPQKGFKEDIKNKLLNMETVRLLDDYSVAVNLKNGTRTLKIPFLDMNDAGISQEIVDDNKLLLTSGVWGVADLMYAPPEDKGEKGKVWMRSFKPFQVGDVDLEYYKSCRENFTTDEWIDLVISSMGFNPKIYEKEQKTVLLTRLLPLVESRVNLIELAPKGTGKSFVYGNVSRYARVVGGGKISPAVMFHNNATNTPGIVTRYDAVVLDEAQSIQGDAKGELIAGLKVYLESGKFSRGNTEAVAESGFVMLANITLDENHVPVHLGEGLFREIPNFLQETAFVDRLHGIIPGWYMPRVSKDTPSVTLGFKGDFFSEILHNLRSEPQYTDYVNMNMQLLNCNDMRDRKAITRLASAYLKLIFPDLKVEQSEFNEYCVKPAVALRQRVRDELHKMDSEYAKVDIQVAE</sequence>
<dbReference type="OrthoDB" id="5297084at2"/>
<gene>
    <name evidence="2" type="primary">brxL</name>
    <name evidence="2" type="ORF">DS742_25110</name>
</gene>
<dbReference type="Pfam" id="PF20442">
    <property type="entry name" value="BrxL_N"/>
    <property type="match status" value="1"/>
</dbReference>
<accession>A0A3E2N5L5</accession>
<keyword evidence="2" id="KW-0378">Hydrolase</keyword>
<evidence type="ECO:0000259" key="1">
    <source>
        <dbReference type="Pfam" id="PF20442"/>
    </source>
</evidence>
<feature type="domain" description="BREX system Lon protease-like BrxL N-terminal" evidence="1">
    <location>
        <begin position="11"/>
        <end position="140"/>
    </location>
</feature>
<dbReference type="Pfam" id="PF13337">
    <property type="entry name" value="BrxL_ATPase"/>
    <property type="match status" value="1"/>
</dbReference>
<protein>
    <submittedName>
        <fullName evidence="2">BREX system Lon protease-like protein BrxL</fullName>
    </submittedName>
</protein>
<dbReference type="Proteomes" id="UP000260680">
    <property type="component" value="Unassembled WGS sequence"/>
</dbReference>
<dbReference type="GO" id="GO:0006508">
    <property type="term" value="P:proteolysis"/>
    <property type="evidence" value="ECO:0007669"/>
    <property type="project" value="UniProtKB-KW"/>
</dbReference>
<comment type="caution">
    <text evidence="2">The sequence shown here is derived from an EMBL/GenBank/DDBJ whole genome shotgun (WGS) entry which is preliminary data.</text>
</comment>